<keyword evidence="2" id="KW-1185">Reference proteome</keyword>
<dbReference type="EMBL" id="ACKO02000025">
    <property type="protein sequence ID" value="EET43166.1"/>
    <property type="molecule type" value="Genomic_DNA"/>
</dbReference>
<protein>
    <submittedName>
        <fullName evidence="1">Uncharacterized protein</fullName>
    </submittedName>
</protein>
<name>C6M926_NEISI</name>
<organism evidence="1 2">
    <name type="scientific">Neisseria sicca ATCC 29256</name>
    <dbReference type="NCBI Taxonomy" id="547045"/>
    <lineage>
        <taxon>Bacteria</taxon>
        <taxon>Pseudomonadati</taxon>
        <taxon>Pseudomonadota</taxon>
        <taxon>Betaproteobacteria</taxon>
        <taxon>Neisseriales</taxon>
        <taxon>Neisseriaceae</taxon>
        <taxon>Neisseria</taxon>
    </lineage>
</organism>
<evidence type="ECO:0000313" key="1">
    <source>
        <dbReference type="EMBL" id="EET43166.1"/>
    </source>
</evidence>
<comment type="caution">
    <text evidence="1">The sequence shown here is derived from an EMBL/GenBank/DDBJ whole genome shotgun (WGS) entry which is preliminary data.</text>
</comment>
<accession>C6M926</accession>
<gene>
    <name evidence="1" type="ORF">NEISICOT_03050</name>
</gene>
<reference evidence="1" key="1">
    <citation type="submission" date="2009-07" db="EMBL/GenBank/DDBJ databases">
        <authorList>
            <person name="Weinstock G."/>
            <person name="Sodergren E."/>
            <person name="Clifton S."/>
            <person name="Fulton L."/>
            <person name="Fulton B."/>
            <person name="Courtney L."/>
            <person name="Fronick C."/>
            <person name="Harrison M."/>
            <person name="Strong C."/>
            <person name="Farmer C."/>
            <person name="Delahaunty K."/>
            <person name="Markovic C."/>
            <person name="Hall O."/>
            <person name="Minx P."/>
            <person name="Tomlinson C."/>
            <person name="Mitreva M."/>
            <person name="Nelson J."/>
            <person name="Hou S."/>
            <person name="Wollam A."/>
            <person name="Pepin K.H."/>
            <person name="Johnson M."/>
            <person name="Bhonagiri V."/>
            <person name="Nash W.E."/>
            <person name="Warren W."/>
            <person name="Chinwalla A."/>
            <person name="Mardis E.R."/>
            <person name="Wilson R.K."/>
        </authorList>
    </citation>
    <scope>NUCLEOTIDE SEQUENCE [LARGE SCALE GENOMIC DNA]</scope>
    <source>
        <strain evidence="1">ATCC 29256</strain>
    </source>
</reference>
<dbReference type="Proteomes" id="UP000005365">
    <property type="component" value="Unassembled WGS sequence"/>
</dbReference>
<proteinExistence type="predicted"/>
<sequence>MVLDLRKNGTIIAVFGRFGFAACAADWLQIEAEQIQSAL</sequence>
<dbReference type="AlphaFoldDB" id="C6M926"/>
<evidence type="ECO:0000313" key="2">
    <source>
        <dbReference type="Proteomes" id="UP000005365"/>
    </source>
</evidence>